<dbReference type="GO" id="GO:0042597">
    <property type="term" value="C:periplasmic space"/>
    <property type="evidence" value="ECO:0007669"/>
    <property type="project" value="UniProtKB-SubCell"/>
</dbReference>
<dbReference type="GO" id="GO:0042918">
    <property type="term" value="P:alkanesulfonate transmembrane transport"/>
    <property type="evidence" value="ECO:0007669"/>
    <property type="project" value="TreeGrafter"/>
</dbReference>
<sequence length="335" mass="35542">MNLVKILVAVGLSSLASNAIAADAEVTVGWVPIVAPYITGICDGSFEKATGVKVNFQKFDSGAAILSALASGAVDFSSLGSPPAASAISKGLDVEVIWMAEYTVAGEALVGRSDRGIVGPQDLKGKKIATPFGSTSHYHLLVALKNFGISPSDVEILNMTPPQIVAAWKRGYIDASYVWDPILTNIIRDNGHQLVDSGQLAGWGEAIFDVLIANKVFASENGDFLTKYLKEMSRINGEYRQDPEKWASDKAHSDCLSNLVGVNPADIPAQLKNYTFLTAKEEISSDWLGGGEGGRVASWLGLTAKFLKDQGIVSAADVDFKKAVNDTYARAAAGE</sequence>
<feature type="chain" id="PRO_5020983181" evidence="4">
    <location>
        <begin position="22"/>
        <end position="335"/>
    </location>
</feature>
<keyword evidence="7" id="KW-1185">Reference proteome</keyword>
<dbReference type="Proteomes" id="UP000295351">
    <property type="component" value="Unassembled WGS sequence"/>
</dbReference>
<dbReference type="SMART" id="SM00062">
    <property type="entry name" value="PBPb"/>
    <property type="match status" value="1"/>
</dbReference>
<dbReference type="PANTHER" id="PTHR30024">
    <property type="entry name" value="ALIPHATIC SULFONATES-BINDING PROTEIN-RELATED"/>
    <property type="match status" value="1"/>
</dbReference>
<evidence type="ECO:0000256" key="2">
    <source>
        <dbReference type="ARBA" id="ARBA00010742"/>
    </source>
</evidence>
<evidence type="ECO:0000256" key="4">
    <source>
        <dbReference type="SAM" id="SignalP"/>
    </source>
</evidence>
<dbReference type="PANTHER" id="PTHR30024:SF47">
    <property type="entry name" value="TAURINE-BINDING PERIPLASMIC PROTEIN"/>
    <property type="match status" value="1"/>
</dbReference>
<dbReference type="SUPFAM" id="SSF53850">
    <property type="entry name" value="Periplasmic binding protein-like II"/>
    <property type="match status" value="1"/>
</dbReference>
<proteinExistence type="inferred from homology"/>
<dbReference type="InterPro" id="IPR001638">
    <property type="entry name" value="Solute-binding_3/MltF_N"/>
</dbReference>
<organism evidence="6 7">
    <name type="scientific">Shinella granuli</name>
    <dbReference type="NCBI Taxonomy" id="323621"/>
    <lineage>
        <taxon>Bacteria</taxon>
        <taxon>Pseudomonadati</taxon>
        <taxon>Pseudomonadota</taxon>
        <taxon>Alphaproteobacteria</taxon>
        <taxon>Hyphomicrobiales</taxon>
        <taxon>Rhizobiaceae</taxon>
        <taxon>Shinella</taxon>
    </lineage>
</organism>
<protein>
    <submittedName>
        <fullName evidence="6">Taurine transport system substrate-binding protein</fullName>
    </submittedName>
</protein>
<evidence type="ECO:0000256" key="1">
    <source>
        <dbReference type="ARBA" id="ARBA00004418"/>
    </source>
</evidence>
<feature type="domain" description="Solute-binding protein family 3/N-terminal" evidence="5">
    <location>
        <begin position="25"/>
        <end position="250"/>
    </location>
</feature>
<comment type="similarity">
    <text evidence="2">Belongs to the bacterial solute-binding protein SsuA/TauA family.</text>
</comment>
<evidence type="ECO:0000313" key="7">
    <source>
        <dbReference type="Proteomes" id="UP000295351"/>
    </source>
</evidence>
<dbReference type="EMBL" id="SLVX01000028">
    <property type="protein sequence ID" value="TCN35403.1"/>
    <property type="molecule type" value="Genomic_DNA"/>
</dbReference>
<evidence type="ECO:0000256" key="3">
    <source>
        <dbReference type="ARBA" id="ARBA00022729"/>
    </source>
</evidence>
<evidence type="ECO:0000313" key="6">
    <source>
        <dbReference type="EMBL" id="TCN35403.1"/>
    </source>
</evidence>
<dbReference type="Pfam" id="PF13379">
    <property type="entry name" value="NMT1_2"/>
    <property type="match status" value="1"/>
</dbReference>
<reference evidence="6 7" key="1">
    <citation type="submission" date="2019-03" db="EMBL/GenBank/DDBJ databases">
        <title>Genomic Encyclopedia of Type Strains, Phase IV (KMG-IV): sequencing the most valuable type-strain genomes for metagenomic binning, comparative biology and taxonomic classification.</title>
        <authorList>
            <person name="Goeker M."/>
        </authorList>
    </citation>
    <scope>NUCLEOTIDE SEQUENCE [LARGE SCALE GENOMIC DNA]</scope>
    <source>
        <strain evidence="6 7">DSM 18401</strain>
    </source>
</reference>
<comment type="subcellular location">
    <subcellularLocation>
        <location evidence="1">Periplasm</location>
    </subcellularLocation>
</comment>
<name>A0A4R2C6E2_SHIGR</name>
<accession>A0A4R2C6E2</accession>
<comment type="caution">
    <text evidence="6">The sequence shown here is derived from an EMBL/GenBank/DDBJ whole genome shotgun (WGS) entry which is preliminary data.</text>
</comment>
<dbReference type="AlphaFoldDB" id="A0A4R2C6E2"/>
<dbReference type="Gene3D" id="3.40.190.10">
    <property type="entry name" value="Periplasmic binding protein-like II"/>
    <property type="match status" value="2"/>
</dbReference>
<gene>
    <name evidence="6" type="ORF">EV665_12813</name>
</gene>
<feature type="signal peptide" evidence="4">
    <location>
        <begin position="1"/>
        <end position="21"/>
    </location>
</feature>
<keyword evidence="3 4" id="KW-0732">Signal</keyword>
<evidence type="ECO:0000259" key="5">
    <source>
        <dbReference type="SMART" id="SM00062"/>
    </source>
</evidence>